<evidence type="ECO:0000256" key="1">
    <source>
        <dbReference type="SAM" id="SignalP"/>
    </source>
</evidence>
<organism evidence="3 4">
    <name type="scientific">Colwellia psychrerythraea</name>
    <name type="common">Vibrio psychroerythus</name>
    <dbReference type="NCBI Taxonomy" id="28229"/>
    <lineage>
        <taxon>Bacteria</taxon>
        <taxon>Pseudomonadati</taxon>
        <taxon>Pseudomonadota</taxon>
        <taxon>Gammaproteobacteria</taxon>
        <taxon>Alteromonadales</taxon>
        <taxon>Colwelliaceae</taxon>
        <taxon>Colwellia</taxon>
    </lineage>
</organism>
<dbReference type="RefSeq" id="WP_033083212.1">
    <property type="nucleotide sequence ID" value="NZ_JQEC01000044.1"/>
</dbReference>
<feature type="domain" description="Peptidase M64 N-terminal" evidence="2">
    <location>
        <begin position="15"/>
        <end position="129"/>
    </location>
</feature>
<feature type="chain" id="PRO_5001948750" evidence="1">
    <location>
        <begin position="18"/>
        <end position="463"/>
    </location>
</feature>
<proteinExistence type="predicted"/>
<evidence type="ECO:0000259" key="2">
    <source>
        <dbReference type="Pfam" id="PF16217"/>
    </source>
</evidence>
<sequence length="463" mass="52983">MKTIILLLSLITCQCFATGTMRLDYYHTGGLGQELFAVDEIVIEPLPWPGNPNQPIDTTLRGKYVFEVVDIATKKLIYSRSFSNIYQEWITTKEASKQYKTFSESLRFPEPKHPVEITLKVRKDEQQLEFKELWRTQVDPSSMFIKRAKKAEQYGIIPLMDNGDPSKKVDLLLLGDGYTQAEKGKFIADAQRMLKVMFATSPYKERKNDFNVWGLMPPALESGVNRPSTGKYRNNPVGSSYDTFGSERYALIFDNKTFRKIAAEAPYEFVEVLMNNNTYGGGGIYGLHATTSVDSGSAEYIFIHEFGHHFAGLADAYYSSPVAYNTSSSVRPEPFEPNVTANTDRNTLKWKHLIKDSTPVPTAWQQDKYDAYVRVHEQERSDIRAKKSPETVMDALFQERLNWEAILFDKNKYKNDIGLFEGANYQAKGYYRSQQNCLMFTRSMGFCEVCNHAVQDVIDQYSK</sequence>
<dbReference type="InterPro" id="IPR032625">
    <property type="entry name" value="M64_N"/>
</dbReference>
<dbReference type="InterPro" id="IPR038171">
    <property type="entry name" value="M64_N_sf"/>
</dbReference>
<dbReference type="AlphaFoldDB" id="A0A099KKD7"/>
<dbReference type="EMBL" id="JQEC01000044">
    <property type="protein sequence ID" value="KGJ90891.1"/>
    <property type="molecule type" value="Genomic_DNA"/>
</dbReference>
<dbReference type="Gene3D" id="3.40.390.10">
    <property type="entry name" value="Collagenase (Catalytic Domain)"/>
    <property type="match status" value="1"/>
</dbReference>
<evidence type="ECO:0000313" key="3">
    <source>
        <dbReference type="EMBL" id="KGJ90891.1"/>
    </source>
</evidence>
<dbReference type="OrthoDB" id="9143597at2"/>
<dbReference type="PATRIC" id="fig|28229.3.peg.3217"/>
<dbReference type="GO" id="GO:0008237">
    <property type="term" value="F:metallopeptidase activity"/>
    <property type="evidence" value="ECO:0007669"/>
    <property type="project" value="InterPro"/>
</dbReference>
<dbReference type="Gene3D" id="2.60.40.3250">
    <property type="entry name" value="Peptidase M64, N-terminal domain"/>
    <property type="match status" value="1"/>
</dbReference>
<dbReference type="InterPro" id="IPR024079">
    <property type="entry name" value="MetalloPept_cat_dom_sf"/>
</dbReference>
<reference evidence="3 4" key="1">
    <citation type="submission" date="2014-08" db="EMBL/GenBank/DDBJ databases">
        <title>Genomic and Phenotypic Diversity of Colwellia psychrerythraea strains from Disparate Marine Basins.</title>
        <authorList>
            <person name="Techtmann S.M."/>
            <person name="Stelling S.C."/>
            <person name="Utturkar S.M."/>
            <person name="Alshibli N."/>
            <person name="Harris A."/>
            <person name="Brown S.D."/>
            <person name="Hazen T.C."/>
        </authorList>
    </citation>
    <scope>NUCLEOTIDE SEQUENCE [LARGE SCALE GENOMIC DNA]</scope>
    <source>
        <strain evidence="3 4">GAB14E</strain>
    </source>
</reference>
<accession>A0A099KKD7</accession>
<dbReference type="Proteomes" id="UP000029868">
    <property type="component" value="Unassembled WGS sequence"/>
</dbReference>
<comment type="caution">
    <text evidence="3">The sequence shown here is derived from an EMBL/GenBank/DDBJ whole genome shotgun (WGS) entry which is preliminary data.</text>
</comment>
<gene>
    <name evidence="3" type="ORF">GAB14E_0555</name>
</gene>
<dbReference type="Pfam" id="PF16217">
    <property type="entry name" value="M64_N"/>
    <property type="match status" value="1"/>
</dbReference>
<feature type="signal peptide" evidence="1">
    <location>
        <begin position="1"/>
        <end position="17"/>
    </location>
</feature>
<dbReference type="Pfam" id="PF09471">
    <property type="entry name" value="Peptidase_M64"/>
    <property type="match status" value="1"/>
</dbReference>
<evidence type="ECO:0000313" key="4">
    <source>
        <dbReference type="Proteomes" id="UP000029868"/>
    </source>
</evidence>
<dbReference type="InterPro" id="IPR019026">
    <property type="entry name" value="Peptidase_M64_IgA"/>
</dbReference>
<keyword evidence="1" id="KW-0732">Signal</keyword>
<name>A0A099KKD7_COLPS</name>
<protein>
    <submittedName>
        <fullName evidence="3">Peptidase M64, IgA</fullName>
    </submittedName>
</protein>